<evidence type="ECO:0000259" key="1">
    <source>
        <dbReference type="Pfam" id="PF20026"/>
    </source>
</evidence>
<feature type="domain" description="DUF6434" evidence="1">
    <location>
        <begin position="70"/>
        <end position="132"/>
    </location>
</feature>
<dbReference type="Proteomes" id="UP000295668">
    <property type="component" value="Unassembled WGS sequence"/>
</dbReference>
<evidence type="ECO:0000313" key="3">
    <source>
        <dbReference type="Proteomes" id="UP000295668"/>
    </source>
</evidence>
<accession>A0A4R5MH59</accession>
<dbReference type="RefSeq" id="WP_133263880.1">
    <property type="nucleotide sequence ID" value="NZ_SJCY01000021.1"/>
</dbReference>
<organism evidence="2 3">
    <name type="scientific">Pedobacter changchengzhani</name>
    <dbReference type="NCBI Taxonomy" id="2529274"/>
    <lineage>
        <taxon>Bacteria</taxon>
        <taxon>Pseudomonadati</taxon>
        <taxon>Bacteroidota</taxon>
        <taxon>Sphingobacteriia</taxon>
        <taxon>Sphingobacteriales</taxon>
        <taxon>Sphingobacteriaceae</taxon>
        <taxon>Pedobacter</taxon>
    </lineage>
</organism>
<dbReference type="OrthoDB" id="9778090at2"/>
<keyword evidence="3" id="KW-1185">Reference proteome</keyword>
<sequence>MERPNLDNNISLTDFKEFYWLKEELVEFCKQTGISTSGSKVELNNKIQHYFLTGKVVSNSKTTKTILSNFDWNNEPLNLMTIITDSYKNSENVRTFFIEQIGSNFSFNVKFMKWMKENSGKNLKDAVEHWKQLKEIRKDKNFKSEIEPQFEYNRYMRAFLSDNPNLSSKDAMKFWNLKRAKRGTNEYERTDLELK</sequence>
<dbReference type="Pfam" id="PF20026">
    <property type="entry name" value="DUF6434"/>
    <property type="match status" value="1"/>
</dbReference>
<dbReference type="Pfam" id="PF18953">
    <property type="entry name" value="SAP_new25"/>
    <property type="match status" value="1"/>
</dbReference>
<dbReference type="AlphaFoldDB" id="A0A4R5MH59"/>
<name>A0A4R5MH59_9SPHI</name>
<reference evidence="2 3" key="1">
    <citation type="submission" date="2019-02" db="EMBL/GenBank/DDBJ databases">
        <title>Pedobacter sp. nov., a novel speices isolated from soil of pinguins habitat in Antarcitica.</title>
        <authorList>
            <person name="He R.-H."/>
        </authorList>
    </citation>
    <scope>NUCLEOTIDE SEQUENCE [LARGE SCALE GENOMIC DNA]</scope>
    <source>
        <strain evidence="2 3">E01020</strain>
    </source>
</reference>
<dbReference type="InterPro" id="IPR045492">
    <property type="entry name" value="DUF6434"/>
</dbReference>
<protein>
    <submittedName>
        <fullName evidence="2">Cytoplasmic protein</fullName>
    </submittedName>
</protein>
<proteinExistence type="predicted"/>
<comment type="caution">
    <text evidence="2">The sequence shown here is derived from an EMBL/GenBank/DDBJ whole genome shotgun (WGS) entry which is preliminary data.</text>
</comment>
<gene>
    <name evidence="2" type="ORF">EZJ43_16785</name>
</gene>
<dbReference type="EMBL" id="SJCY01000021">
    <property type="protein sequence ID" value="TDG34801.1"/>
    <property type="molecule type" value="Genomic_DNA"/>
</dbReference>
<evidence type="ECO:0000313" key="2">
    <source>
        <dbReference type="EMBL" id="TDG34801.1"/>
    </source>
</evidence>